<feature type="transmembrane region" description="Helical" evidence="1">
    <location>
        <begin position="6"/>
        <end position="28"/>
    </location>
</feature>
<evidence type="ECO:0000313" key="4">
    <source>
        <dbReference type="Proteomes" id="UP000178319"/>
    </source>
</evidence>
<organism evidence="3 4">
    <name type="scientific">Candidatus Blackburnbacteria bacterium RIFCSPHIGHO2_02_FULL_44_20</name>
    <dbReference type="NCBI Taxonomy" id="1797516"/>
    <lineage>
        <taxon>Bacteria</taxon>
        <taxon>Candidatus Blackburniibacteriota</taxon>
    </lineage>
</organism>
<dbReference type="PANTHER" id="PTHR42208">
    <property type="entry name" value="HEAVY METAL TRANSPORTER-RELATED"/>
    <property type="match status" value="1"/>
</dbReference>
<name>A0A1G1V9R7_9BACT</name>
<protein>
    <recommendedName>
        <fullName evidence="2">Urease accessory protein UreH-like transmembrane domain-containing protein</fullName>
    </recommendedName>
</protein>
<feature type="transmembrane region" description="Helical" evidence="1">
    <location>
        <begin position="126"/>
        <end position="150"/>
    </location>
</feature>
<dbReference type="Pfam" id="PF13386">
    <property type="entry name" value="DsbD_2"/>
    <property type="match status" value="1"/>
</dbReference>
<feature type="transmembrane region" description="Helical" evidence="1">
    <location>
        <begin position="196"/>
        <end position="213"/>
    </location>
</feature>
<feature type="transmembrane region" description="Helical" evidence="1">
    <location>
        <begin position="86"/>
        <end position="106"/>
    </location>
</feature>
<dbReference type="EMBL" id="MHBZ01000005">
    <property type="protein sequence ID" value="OGY12204.1"/>
    <property type="molecule type" value="Genomic_DNA"/>
</dbReference>
<dbReference type="PANTHER" id="PTHR42208:SF1">
    <property type="entry name" value="HEAVY METAL TRANSPORTER"/>
    <property type="match status" value="1"/>
</dbReference>
<feature type="transmembrane region" description="Helical" evidence="1">
    <location>
        <begin position="40"/>
        <end position="66"/>
    </location>
</feature>
<keyword evidence="1" id="KW-0812">Transmembrane</keyword>
<reference evidence="3 4" key="1">
    <citation type="journal article" date="2016" name="Nat. Commun.">
        <title>Thousands of microbial genomes shed light on interconnected biogeochemical processes in an aquifer system.</title>
        <authorList>
            <person name="Anantharaman K."/>
            <person name="Brown C.T."/>
            <person name="Hug L.A."/>
            <person name="Sharon I."/>
            <person name="Castelle C.J."/>
            <person name="Probst A.J."/>
            <person name="Thomas B.C."/>
            <person name="Singh A."/>
            <person name="Wilkins M.J."/>
            <person name="Karaoz U."/>
            <person name="Brodie E.L."/>
            <person name="Williams K.H."/>
            <person name="Hubbard S.S."/>
            <person name="Banfield J.F."/>
        </authorList>
    </citation>
    <scope>NUCLEOTIDE SEQUENCE [LARGE SCALE GENOMIC DNA]</scope>
</reference>
<feature type="domain" description="Urease accessory protein UreH-like transmembrane" evidence="2">
    <location>
        <begin position="7"/>
        <end position="207"/>
    </location>
</feature>
<gene>
    <name evidence="3" type="ORF">A3D26_01315</name>
</gene>
<dbReference type="AlphaFoldDB" id="A0A1G1V9R7"/>
<feature type="transmembrane region" description="Helical" evidence="1">
    <location>
        <begin position="162"/>
        <end position="184"/>
    </location>
</feature>
<sequence>MFFWALATSGFTSAFNCVALQMGLLGSVIASRKEGAHSLYAVWATGAFLVAKLVAYTLLGALLGAFGQSISLSEGVAGVVELLAGVYIVLAALAVLGVHPVLRYVLFQPPRFMSRWVTRTSKRGDLLTPAFLGFLTIFIPCGTTVAVEALALHHGDPVQGGLIMGIFTLGTMPVFLGFGGLTAFLGRRFGSKIDKASALIVLILGLWAVNGTLRELGLWNIPLG</sequence>
<dbReference type="STRING" id="1797516.A3D26_01315"/>
<keyword evidence="1" id="KW-1133">Transmembrane helix</keyword>
<keyword evidence="1" id="KW-0472">Membrane</keyword>
<evidence type="ECO:0000313" key="3">
    <source>
        <dbReference type="EMBL" id="OGY12204.1"/>
    </source>
</evidence>
<dbReference type="Proteomes" id="UP000178319">
    <property type="component" value="Unassembled WGS sequence"/>
</dbReference>
<evidence type="ECO:0000256" key="1">
    <source>
        <dbReference type="SAM" id="Phobius"/>
    </source>
</evidence>
<accession>A0A1G1V9R7</accession>
<dbReference type="InterPro" id="IPR039447">
    <property type="entry name" value="UreH-like_TM_dom"/>
</dbReference>
<comment type="caution">
    <text evidence="3">The sequence shown here is derived from an EMBL/GenBank/DDBJ whole genome shotgun (WGS) entry which is preliminary data.</text>
</comment>
<evidence type="ECO:0000259" key="2">
    <source>
        <dbReference type="Pfam" id="PF13386"/>
    </source>
</evidence>
<proteinExistence type="predicted"/>